<name>A0AAN9ITY7_CLITE</name>
<accession>A0AAN9ITY7</accession>
<dbReference type="AlphaFoldDB" id="A0AAN9ITY7"/>
<keyword evidence="2" id="KW-1185">Reference proteome</keyword>
<organism evidence="1 2">
    <name type="scientific">Clitoria ternatea</name>
    <name type="common">Butterfly pea</name>
    <dbReference type="NCBI Taxonomy" id="43366"/>
    <lineage>
        <taxon>Eukaryota</taxon>
        <taxon>Viridiplantae</taxon>
        <taxon>Streptophyta</taxon>
        <taxon>Embryophyta</taxon>
        <taxon>Tracheophyta</taxon>
        <taxon>Spermatophyta</taxon>
        <taxon>Magnoliopsida</taxon>
        <taxon>eudicotyledons</taxon>
        <taxon>Gunneridae</taxon>
        <taxon>Pentapetalae</taxon>
        <taxon>rosids</taxon>
        <taxon>fabids</taxon>
        <taxon>Fabales</taxon>
        <taxon>Fabaceae</taxon>
        <taxon>Papilionoideae</taxon>
        <taxon>50 kb inversion clade</taxon>
        <taxon>NPAAA clade</taxon>
        <taxon>indigoferoid/millettioid clade</taxon>
        <taxon>Phaseoleae</taxon>
        <taxon>Clitoria</taxon>
    </lineage>
</organism>
<dbReference type="EMBL" id="JAYKXN010000005">
    <property type="protein sequence ID" value="KAK7285913.1"/>
    <property type="molecule type" value="Genomic_DNA"/>
</dbReference>
<sequence length="169" mass="18818">MCLGRTWNGIGLWAPYSTRLETQTKQSDMCASQRASKLVRRKEDGWGDPHVGWCGCFVEPRHGIKTSKWAIFGKQNWRYGINQKLGYGGRGDCFKTRGVSLGGAVIGADLGGSSKYSNENFEGRRWERFYVNGTCTWPAHPGNGSAGGRVQRLKEYRTSHRVWCAPGGP</sequence>
<evidence type="ECO:0000313" key="2">
    <source>
        <dbReference type="Proteomes" id="UP001359559"/>
    </source>
</evidence>
<proteinExistence type="predicted"/>
<dbReference type="Proteomes" id="UP001359559">
    <property type="component" value="Unassembled WGS sequence"/>
</dbReference>
<reference evidence="1 2" key="1">
    <citation type="submission" date="2024-01" db="EMBL/GenBank/DDBJ databases">
        <title>The genomes of 5 underutilized Papilionoideae crops provide insights into root nodulation and disease resistance.</title>
        <authorList>
            <person name="Yuan L."/>
        </authorList>
    </citation>
    <scope>NUCLEOTIDE SEQUENCE [LARGE SCALE GENOMIC DNA]</scope>
    <source>
        <strain evidence="1">LY-2023</strain>
        <tissue evidence="1">Leaf</tissue>
    </source>
</reference>
<evidence type="ECO:0000313" key="1">
    <source>
        <dbReference type="EMBL" id="KAK7285913.1"/>
    </source>
</evidence>
<comment type="caution">
    <text evidence="1">The sequence shown here is derived from an EMBL/GenBank/DDBJ whole genome shotgun (WGS) entry which is preliminary data.</text>
</comment>
<gene>
    <name evidence="1" type="ORF">RJT34_20698</name>
</gene>
<protein>
    <submittedName>
        <fullName evidence="1">Uncharacterized protein</fullName>
    </submittedName>
</protein>